<dbReference type="STRING" id="221109.gene:10733254"/>
<accession>Q8CUU1</accession>
<evidence type="ECO:0000256" key="1">
    <source>
        <dbReference type="SAM" id="Phobius"/>
    </source>
</evidence>
<dbReference type="HOGENOM" id="CLU_1342135_0_0_9"/>
<sequence length="204" mass="23646">MKCRIYTIREGGTKVHQKINYLSYVIMVLGLLIILFGIFTSIEMATIDDYYEPSGFSGEDEEIRFEWTQFYYSFIQSLEAGIIMIGIGFIGLILNQGNRLRHKQTEELTKLSLPVSKQESVYKVEETWELKEDDERKIDELYQDKAILEIHPTLEEGYVVVTLKDFDNEGNSYQSVVYISSQKAEEIKQPALVEKYTKQLNNVG</sequence>
<evidence type="ECO:0000313" key="2">
    <source>
        <dbReference type="EMBL" id="BAC12972.1"/>
    </source>
</evidence>
<evidence type="ECO:0000313" key="3">
    <source>
        <dbReference type="Proteomes" id="UP000000822"/>
    </source>
</evidence>
<feature type="transmembrane region" description="Helical" evidence="1">
    <location>
        <begin position="70"/>
        <end position="94"/>
    </location>
</feature>
<feature type="transmembrane region" description="Helical" evidence="1">
    <location>
        <begin position="21"/>
        <end position="42"/>
    </location>
</feature>
<protein>
    <submittedName>
        <fullName evidence="2">Uncharacterized protein</fullName>
    </submittedName>
</protein>
<dbReference type="KEGG" id="oih:OB1016"/>
<dbReference type="eggNOG" id="ENOG50330QY">
    <property type="taxonomic scope" value="Bacteria"/>
</dbReference>
<keyword evidence="1" id="KW-1133">Transmembrane helix</keyword>
<proteinExistence type="predicted"/>
<dbReference type="EMBL" id="BA000028">
    <property type="protein sequence ID" value="BAC12972.1"/>
    <property type="molecule type" value="Genomic_DNA"/>
</dbReference>
<keyword evidence="3" id="KW-1185">Reference proteome</keyword>
<keyword evidence="1" id="KW-0472">Membrane</keyword>
<name>Q8CUU1_OCEIH</name>
<gene>
    <name evidence="2" type="ordered locus">OB1016</name>
</gene>
<organism evidence="2 3">
    <name type="scientific">Oceanobacillus iheyensis (strain DSM 14371 / CIP 107618 / JCM 11309 / KCTC 3954 / HTE831)</name>
    <dbReference type="NCBI Taxonomy" id="221109"/>
    <lineage>
        <taxon>Bacteria</taxon>
        <taxon>Bacillati</taxon>
        <taxon>Bacillota</taxon>
        <taxon>Bacilli</taxon>
        <taxon>Bacillales</taxon>
        <taxon>Bacillaceae</taxon>
        <taxon>Oceanobacillus</taxon>
    </lineage>
</organism>
<reference evidence="2 3" key="2">
    <citation type="journal article" date="2002" name="Nucleic Acids Res.">
        <title>Genome sequence of Oceanobacillus iheyensis isolated from the Iheya Ridge and its unexpected adaptive capabilities to extreme environments.</title>
        <authorList>
            <person name="Takami H."/>
            <person name="Takaki Y."/>
            <person name="Uchiyama I."/>
        </authorList>
    </citation>
    <scope>NUCLEOTIDE SEQUENCE [LARGE SCALE GENOMIC DNA]</scope>
    <source>
        <strain evidence="3">DSM 14371 / CIP 107618 / JCM 11309 / KCTC 3954 / HTE831</strain>
    </source>
</reference>
<reference evidence="2 3" key="1">
    <citation type="journal article" date="2001" name="FEMS Microbiol. Lett.">
        <title>Oceanobacillus iheyensis gen. nov., sp. nov., a deep-sea extremely halotolerant and alkaliphilic species isolated from a depth of 1050 m on the Iheya Ridge.</title>
        <authorList>
            <person name="Lu J."/>
            <person name="Nogi Y."/>
            <person name="Takami H."/>
        </authorList>
    </citation>
    <scope>NUCLEOTIDE SEQUENCE [LARGE SCALE GENOMIC DNA]</scope>
    <source>
        <strain evidence="3">DSM 14371 / CIP 107618 / JCM 11309 / KCTC 3954 / HTE831</strain>
    </source>
</reference>
<keyword evidence="1" id="KW-0812">Transmembrane</keyword>
<dbReference type="Proteomes" id="UP000000822">
    <property type="component" value="Chromosome"/>
</dbReference>
<dbReference type="AlphaFoldDB" id="Q8CUU1"/>